<feature type="region of interest" description="Disordered" evidence="1">
    <location>
        <begin position="58"/>
        <end position="107"/>
    </location>
</feature>
<evidence type="ECO:0000256" key="2">
    <source>
        <dbReference type="SAM" id="SignalP"/>
    </source>
</evidence>
<accession>A0A5C3FSL3</accession>
<sequence>MMGCLAGGRLLLLLLLLFRLLQRVEDVQCSLAGSNLRRRKRQAGIQAAMRAEWEIGQTGEGCGHGRAKTSETEGEAAAAASGTAPREAISPTAKRNVSKQLSQPNPLNVLCRTAGPPACTRMSER</sequence>
<keyword evidence="2" id="KW-0732">Signal</keyword>
<evidence type="ECO:0000256" key="1">
    <source>
        <dbReference type="SAM" id="MobiDB-lite"/>
    </source>
</evidence>
<reference evidence="3" key="1">
    <citation type="submission" date="2018-03" db="EMBL/GenBank/DDBJ databases">
        <authorList>
            <person name="Guldener U."/>
        </authorList>
    </citation>
    <scope>NUCLEOTIDE SEQUENCE [LARGE SCALE GENOMIC DNA]</scope>
    <source>
        <strain evidence="3">ATCC34888</strain>
    </source>
</reference>
<evidence type="ECO:0008006" key="5">
    <source>
        <dbReference type="Google" id="ProtNLM"/>
    </source>
</evidence>
<evidence type="ECO:0000313" key="4">
    <source>
        <dbReference type="Proteomes" id="UP000325008"/>
    </source>
</evidence>
<proteinExistence type="predicted"/>
<protein>
    <recommendedName>
        <fullName evidence="5">Secreted protein</fullName>
    </recommendedName>
</protein>
<keyword evidence="4" id="KW-1185">Reference proteome</keyword>
<organism evidence="3 4">
    <name type="scientific">Pseudozyma antarctica</name>
    <name type="common">Yeast</name>
    <name type="synonym">Candida antarctica</name>
    <dbReference type="NCBI Taxonomy" id="84753"/>
    <lineage>
        <taxon>Eukaryota</taxon>
        <taxon>Fungi</taxon>
        <taxon>Dikarya</taxon>
        <taxon>Basidiomycota</taxon>
        <taxon>Ustilaginomycotina</taxon>
        <taxon>Ustilaginomycetes</taxon>
        <taxon>Ustilaginales</taxon>
        <taxon>Ustilaginaceae</taxon>
        <taxon>Moesziomyces</taxon>
    </lineage>
</organism>
<dbReference type="EMBL" id="OOIQ01000010">
    <property type="protein sequence ID" value="SPO46471.1"/>
    <property type="molecule type" value="Genomic_DNA"/>
</dbReference>
<gene>
    <name evidence="3" type="ORF">PSANT_04157</name>
</gene>
<feature type="signal peptide" evidence="2">
    <location>
        <begin position="1"/>
        <end position="26"/>
    </location>
</feature>
<dbReference type="Proteomes" id="UP000325008">
    <property type="component" value="Unassembled WGS sequence"/>
</dbReference>
<evidence type="ECO:0000313" key="3">
    <source>
        <dbReference type="EMBL" id="SPO46471.1"/>
    </source>
</evidence>
<name>A0A5C3FSL3_PSEA2</name>
<feature type="compositionally biased region" description="Polar residues" evidence="1">
    <location>
        <begin position="93"/>
        <end position="106"/>
    </location>
</feature>
<feature type="chain" id="PRO_5023129793" description="Secreted protein" evidence="2">
    <location>
        <begin position="27"/>
        <end position="125"/>
    </location>
</feature>
<comment type="caution">
    <text evidence="3">The sequence shown here is derived from an EMBL/GenBank/DDBJ whole genome shotgun (WGS) entry which is preliminary data.</text>
</comment>
<dbReference type="AlphaFoldDB" id="A0A5C3FSL3"/>
<feature type="compositionally biased region" description="Low complexity" evidence="1">
    <location>
        <begin position="75"/>
        <end position="84"/>
    </location>
</feature>